<evidence type="ECO:0000256" key="2">
    <source>
        <dbReference type="PROSITE-ProRule" id="PRU00335"/>
    </source>
</evidence>
<dbReference type="InterPro" id="IPR036271">
    <property type="entry name" value="Tet_transcr_reg_TetR-rel_C_sf"/>
</dbReference>
<evidence type="ECO:0000259" key="3">
    <source>
        <dbReference type="PROSITE" id="PS50977"/>
    </source>
</evidence>
<dbReference type="InterPro" id="IPR009057">
    <property type="entry name" value="Homeodomain-like_sf"/>
</dbReference>
<protein>
    <recommendedName>
        <fullName evidence="3">HTH tetR-type domain-containing protein</fullName>
    </recommendedName>
</protein>
<dbReference type="PROSITE" id="PS50977">
    <property type="entry name" value="HTH_TETR_2"/>
    <property type="match status" value="1"/>
</dbReference>
<dbReference type="PANTHER" id="PTHR43479:SF11">
    <property type="entry name" value="ACREF_ENVCD OPERON REPRESSOR-RELATED"/>
    <property type="match status" value="1"/>
</dbReference>
<dbReference type="SUPFAM" id="SSF48498">
    <property type="entry name" value="Tetracyclin repressor-like, C-terminal domain"/>
    <property type="match status" value="1"/>
</dbReference>
<reference evidence="4" key="1">
    <citation type="submission" date="2024-05" db="EMBL/GenBank/DDBJ databases">
        <title>Isolation and characterization of Sporomusa carbonis sp. nov., a carboxydotrophic hydrogenogen in the genus of Sporomusa isolated from a charcoal burning pile.</title>
        <authorList>
            <person name="Boeer T."/>
            <person name="Rosenbaum F."/>
            <person name="Eysell L."/>
            <person name="Mueller V."/>
            <person name="Daniel R."/>
            <person name="Poehlein A."/>
        </authorList>
    </citation>
    <scope>NUCLEOTIDE SEQUENCE [LARGE SCALE GENOMIC DNA]</scope>
    <source>
        <strain evidence="4">DSM 10669</strain>
    </source>
</reference>
<dbReference type="InterPro" id="IPR001647">
    <property type="entry name" value="HTH_TetR"/>
</dbReference>
<feature type="DNA-binding region" description="H-T-H motif" evidence="2">
    <location>
        <begin position="21"/>
        <end position="40"/>
    </location>
</feature>
<name>A0ABZ3IP69_9FIRM</name>
<organism evidence="4 5">
    <name type="scientific">Sporomusa silvacetica DSM 10669</name>
    <dbReference type="NCBI Taxonomy" id="1123289"/>
    <lineage>
        <taxon>Bacteria</taxon>
        <taxon>Bacillati</taxon>
        <taxon>Bacillota</taxon>
        <taxon>Negativicutes</taxon>
        <taxon>Selenomonadales</taxon>
        <taxon>Sporomusaceae</taxon>
        <taxon>Sporomusa</taxon>
    </lineage>
</organism>
<dbReference type="SUPFAM" id="SSF46689">
    <property type="entry name" value="Homeodomain-like"/>
    <property type="match status" value="1"/>
</dbReference>
<dbReference type="RefSeq" id="WP_094606830.1">
    <property type="nucleotide sequence ID" value="NZ_CP155573.1"/>
</dbReference>
<dbReference type="PANTHER" id="PTHR43479">
    <property type="entry name" value="ACREF/ENVCD OPERON REPRESSOR-RELATED"/>
    <property type="match status" value="1"/>
</dbReference>
<dbReference type="InterPro" id="IPR023772">
    <property type="entry name" value="DNA-bd_HTH_TetR-type_CS"/>
</dbReference>
<dbReference type="Gene3D" id="1.10.357.10">
    <property type="entry name" value="Tetracycline Repressor, domain 2"/>
    <property type="match status" value="1"/>
</dbReference>
<evidence type="ECO:0000313" key="4">
    <source>
        <dbReference type="EMBL" id="XFO67257.1"/>
    </source>
</evidence>
<keyword evidence="1 2" id="KW-0238">DNA-binding</keyword>
<dbReference type="PRINTS" id="PR00455">
    <property type="entry name" value="HTHTETR"/>
</dbReference>
<feature type="domain" description="HTH tetR-type" evidence="3">
    <location>
        <begin position="1"/>
        <end position="58"/>
    </location>
</feature>
<accession>A0ABZ3IP69</accession>
<dbReference type="EMBL" id="CP155573">
    <property type="protein sequence ID" value="XFO67257.1"/>
    <property type="molecule type" value="Genomic_DNA"/>
</dbReference>
<sequence length="187" mass="21503">MRKRILMAAAEEMKTRGVKFTMSDLARRLSLSKTSLYEHFASKNELVHDILTTAIQDIQEQEQEIYSSPKLSTAEKIQALLKIAPKVFGAINNHSLYDDLRHYYPDEWHLVSDFRQEQLNHLTSFIIPNIENDLLRPINVAVLRQIIASAMNDLFNFRFLEESNMTHADALAAMADIAVYGLLPRNK</sequence>
<dbReference type="Pfam" id="PF00440">
    <property type="entry name" value="TetR_N"/>
    <property type="match status" value="1"/>
</dbReference>
<dbReference type="Proteomes" id="UP000216752">
    <property type="component" value="Chromosome"/>
</dbReference>
<gene>
    <name evidence="4" type="ORF">SPSIL_034510</name>
</gene>
<proteinExistence type="predicted"/>
<dbReference type="Gene3D" id="1.10.10.60">
    <property type="entry name" value="Homeodomain-like"/>
    <property type="match status" value="1"/>
</dbReference>
<evidence type="ECO:0000313" key="5">
    <source>
        <dbReference type="Proteomes" id="UP000216752"/>
    </source>
</evidence>
<evidence type="ECO:0000256" key="1">
    <source>
        <dbReference type="ARBA" id="ARBA00023125"/>
    </source>
</evidence>
<dbReference type="PROSITE" id="PS01081">
    <property type="entry name" value="HTH_TETR_1"/>
    <property type="match status" value="1"/>
</dbReference>
<dbReference type="InterPro" id="IPR050624">
    <property type="entry name" value="HTH-type_Tx_Regulator"/>
</dbReference>
<keyword evidence="5" id="KW-1185">Reference proteome</keyword>